<evidence type="ECO:0000256" key="5">
    <source>
        <dbReference type="ARBA" id="ARBA00022989"/>
    </source>
</evidence>
<evidence type="ECO:0000313" key="11">
    <source>
        <dbReference type="Proteomes" id="UP000475214"/>
    </source>
</evidence>
<feature type="transmembrane region" description="Helical" evidence="7">
    <location>
        <begin position="70"/>
        <end position="91"/>
    </location>
</feature>
<feature type="transmembrane region" description="Helical" evidence="7">
    <location>
        <begin position="130"/>
        <end position="155"/>
    </location>
</feature>
<dbReference type="Gene3D" id="1.10.3720.10">
    <property type="entry name" value="MetI-like"/>
    <property type="match status" value="1"/>
</dbReference>
<reference evidence="10 11" key="1">
    <citation type="submission" date="2020-02" db="EMBL/GenBank/DDBJ databases">
        <authorList>
            <person name="Li X.-J."/>
            <person name="Han X.-M."/>
        </authorList>
    </citation>
    <scope>NUCLEOTIDE SEQUENCE [LARGE SCALE GENOMIC DNA]</scope>
    <source>
        <strain evidence="10 11">CCTCC AB 2017055</strain>
    </source>
</reference>
<proteinExistence type="inferred from homology"/>
<comment type="similarity">
    <text evidence="7">Belongs to the binding-protein-dependent transport system permease family.</text>
</comment>
<keyword evidence="5 7" id="KW-1133">Transmembrane helix</keyword>
<evidence type="ECO:0000256" key="3">
    <source>
        <dbReference type="ARBA" id="ARBA00022475"/>
    </source>
</evidence>
<feature type="domain" description="ABC transmembrane type-1" evidence="9">
    <location>
        <begin position="131"/>
        <end position="320"/>
    </location>
</feature>
<dbReference type="CDD" id="cd06261">
    <property type="entry name" value="TM_PBP2"/>
    <property type="match status" value="1"/>
</dbReference>
<dbReference type="GO" id="GO:0005886">
    <property type="term" value="C:plasma membrane"/>
    <property type="evidence" value="ECO:0007669"/>
    <property type="project" value="UniProtKB-SubCell"/>
</dbReference>
<feature type="transmembrane region" description="Helical" evidence="7">
    <location>
        <begin position="301"/>
        <end position="320"/>
    </location>
</feature>
<dbReference type="PROSITE" id="PS50928">
    <property type="entry name" value="ABC_TM1"/>
    <property type="match status" value="1"/>
</dbReference>
<evidence type="ECO:0000256" key="2">
    <source>
        <dbReference type="ARBA" id="ARBA00022448"/>
    </source>
</evidence>
<dbReference type="SUPFAM" id="SSF161098">
    <property type="entry name" value="MetI-like"/>
    <property type="match status" value="1"/>
</dbReference>
<comment type="subcellular location">
    <subcellularLocation>
        <location evidence="1 7">Cell membrane</location>
        <topology evidence="1 7">Multi-pass membrane protein</topology>
    </subcellularLocation>
</comment>
<keyword evidence="6 7" id="KW-0472">Membrane</keyword>
<sequence length="336" mass="36466">MTSENNSGQHARPTTGTTGTTGAGAGGAGAGVAVQPGTGGVPGDGDPRRWPASLHPDGRRRRLHGGPKKVIATALVTAVAVVFIIPFYWLLISALRPSERIFADAGDFLPSAITLDNFTNLFNQTPILTWFANSVILATGSTIGSMIVVTMAAYALAKIEFPLRNTIFVGILASQMLPFHLLLIPLFLLMIDLSLIDTHLGVIIPMLAHPFGLFYMRQYMLGLPQEVFDAARVDGASEYRIFFGVVVPMVKPAMATLAIIFSLEQWNDLLWPLIVMRSENNFPLSVGITTLVGLYRPRWDLVMTAAVLAVVPIMILFFLLRRQFINGLGQFGTGTK</sequence>
<feature type="transmembrane region" description="Helical" evidence="7">
    <location>
        <begin position="167"/>
        <end position="190"/>
    </location>
</feature>
<feature type="compositionally biased region" description="Gly residues" evidence="8">
    <location>
        <begin position="19"/>
        <end position="30"/>
    </location>
</feature>
<gene>
    <name evidence="10" type="ORF">G1H10_17025</name>
</gene>
<dbReference type="EMBL" id="JAAGOA010000012">
    <property type="protein sequence ID" value="NEE01879.1"/>
    <property type="molecule type" value="Genomic_DNA"/>
</dbReference>
<keyword evidence="2 7" id="KW-0813">Transport</keyword>
<evidence type="ECO:0000256" key="6">
    <source>
        <dbReference type="ARBA" id="ARBA00023136"/>
    </source>
</evidence>
<dbReference type="PANTHER" id="PTHR43744:SF2">
    <property type="entry name" value="ARABINOOLIGOSACCHARIDES TRANSPORT SYSTEM PERMEASE PROTEIN ARAQ"/>
    <property type="match status" value="1"/>
</dbReference>
<comment type="caution">
    <text evidence="10">The sequence shown here is derived from an EMBL/GenBank/DDBJ whole genome shotgun (WGS) entry which is preliminary data.</text>
</comment>
<evidence type="ECO:0000313" key="10">
    <source>
        <dbReference type="EMBL" id="NEE01879.1"/>
    </source>
</evidence>
<feature type="region of interest" description="Disordered" evidence="8">
    <location>
        <begin position="1"/>
        <end position="63"/>
    </location>
</feature>
<accession>A0A6L9S9X7</accession>
<dbReference type="Pfam" id="PF00528">
    <property type="entry name" value="BPD_transp_1"/>
    <property type="match status" value="1"/>
</dbReference>
<evidence type="ECO:0000259" key="9">
    <source>
        <dbReference type="PROSITE" id="PS50928"/>
    </source>
</evidence>
<dbReference type="InterPro" id="IPR000515">
    <property type="entry name" value="MetI-like"/>
</dbReference>
<protein>
    <submittedName>
        <fullName evidence="10">Carbohydrate ABC transporter permease</fullName>
    </submittedName>
</protein>
<name>A0A6L9S9X7_9ACTN</name>
<evidence type="ECO:0000256" key="4">
    <source>
        <dbReference type="ARBA" id="ARBA00022692"/>
    </source>
</evidence>
<dbReference type="PANTHER" id="PTHR43744">
    <property type="entry name" value="ABC TRANSPORTER PERMEASE PROTEIN MG189-RELATED-RELATED"/>
    <property type="match status" value="1"/>
</dbReference>
<dbReference type="RefSeq" id="WP_163739964.1">
    <property type="nucleotide sequence ID" value="NZ_JAAGOA010000012.1"/>
</dbReference>
<evidence type="ECO:0000256" key="8">
    <source>
        <dbReference type="SAM" id="MobiDB-lite"/>
    </source>
</evidence>
<keyword evidence="11" id="KW-1185">Reference proteome</keyword>
<dbReference type="InterPro" id="IPR035906">
    <property type="entry name" value="MetI-like_sf"/>
</dbReference>
<dbReference type="GO" id="GO:0055085">
    <property type="term" value="P:transmembrane transport"/>
    <property type="evidence" value="ECO:0007669"/>
    <property type="project" value="InterPro"/>
</dbReference>
<dbReference type="Proteomes" id="UP000475214">
    <property type="component" value="Unassembled WGS sequence"/>
</dbReference>
<organism evidence="10 11">
    <name type="scientific">Phytoactinopolyspora halotolerans</name>
    <dbReference type="NCBI Taxonomy" id="1981512"/>
    <lineage>
        <taxon>Bacteria</taxon>
        <taxon>Bacillati</taxon>
        <taxon>Actinomycetota</taxon>
        <taxon>Actinomycetes</taxon>
        <taxon>Jiangellales</taxon>
        <taxon>Jiangellaceae</taxon>
        <taxon>Phytoactinopolyspora</taxon>
    </lineage>
</organism>
<evidence type="ECO:0000256" key="7">
    <source>
        <dbReference type="RuleBase" id="RU363032"/>
    </source>
</evidence>
<keyword evidence="3" id="KW-1003">Cell membrane</keyword>
<dbReference type="AlphaFoldDB" id="A0A6L9S9X7"/>
<feature type="transmembrane region" description="Helical" evidence="7">
    <location>
        <begin position="241"/>
        <end position="263"/>
    </location>
</feature>
<evidence type="ECO:0000256" key="1">
    <source>
        <dbReference type="ARBA" id="ARBA00004651"/>
    </source>
</evidence>
<feature type="transmembrane region" description="Helical" evidence="7">
    <location>
        <begin position="196"/>
        <end position="216"/>
    </location>
</feature>
<keyword evidence="4 7" id="KW-0812">Transmembrane</keyword>